<dbReference type="PANTHER" id="PTHR45719">
    <property type="entry name" value="GLYCOSYLTRANSFERASE"/>
    <property type="match status" value="1"/>
</dbReference>
<dbReference type="InterPro" id="IPR044610">
    <property type="entry name" value="GLCAT14A/B/C"/>
</dbReference>
<dbReference type="GO" id="GO:0015020">
    <property type="term" value="F:glucuronosyltransferase activity"/>
    <property type="evidence" value="ECO:0007669"/>
    <property type="project" value="InterPro"/>
</dbReference>
<dbReference type="EMBL" id="SSTD01006130">
    <property type="protein sequence ID" value="TYK20700.1"/>
    <property type="molecule type" value="Genomic_DNA"/>
</dbReference>
<proteinExistence type="predicted"/>
<keyword evidence="2" id="KW-0328">Glycosyltransferase</keyword>
<dbReference type="Proteomes" id="UP000321947">
    <property type="component" value="Unassembled WGS sequence"/>
</dbReference>
<evidence type="ECO:0000256" key="3">
    <source>
        <dbReference type="ARBA" id="ARBA00022679"/>
    </source>
</evidence>
<dbReference type="Pfam" id="PF02485">
    <property type="entry name" value="Branch"/>
    <property type="match status" value="1"/>
</dbReference>
<keyword evidence="3" id="KW-0808">Transferase</keyword>
<keyword evidence="4" id="KW-0472">Membrane</keyword>
<evidence type="ECO:0000313" key="7">
    <source>
        <dbReference type="EMBL" id="TYK20700.1"/>
    </source>
</evidence>
<evidence type="ECO:0000313" key="8">
    <source>
        <dbReference type="Proteomes" id="UP000321947"/>
    </source>
</evidence>
<organism evidence="7 8">
    <name type="scientific">Cucumis melo var. makuwa</name>
    <name type="common">Oriental melon</name>
    <dbReference type="NCBI Taxonomy" id="1194695"/>
    <lineage>
        <taxon>Eukaryota</taxon>
        <taxon>Viridiplantae</taxon>
        <taxon>Streptophyta</taxon>
        <taxon>Embryophyta</taxon>
        <taxon>Tracheophyta</taxon>
        <taxon>Spermatophyta</taxon>
        <taxon>Magnoliopsida</taxon>
        <taxon>eudicotyledons</taxon>
        <taxon>Gunneridae</taxon>
        <taxon>Pentapetalae</taxon>
        <taxon>rosids</taxon>
        <taxon>fabids</taxon>
        <taxon>Cucurbitales</taxon>
        <taxon>Cucurbitaceae</taxon>
        <taxon>Benincaseae</taxon>
        <taxon>Cucumis</taxon>
    </lineage>
</organism>
<gene>
    <name evidence="7" type="ORF">E5676_scaffold480G00950</name>
</gene>
<keyword evidence="5" id="KW-0325">Glycoprotein</keyword>
<evidence type="ECO:0000256" key="2">
    <source>
        <dbReference type="ARBA" id="ARBA00022676"/>
    </source>
</evidence>
<protein>
    <submittedName>
        <fullName evidence="7">CACTA en-spm transposon protein</fullName>
    </submittedName>
</protein>
<dbReference type="GO" id="GO:0016020">
    <property type="term" value="C:membrane"/>
    <property type="evidence" value="ECO:0007669"/>
    <property type="project" value="UniProtKB-SubCell"/>
</dbReference>
<comment type="caution">
    <text evidence="7">The sequence shown here is derived from an EMBL/GenBank/DDBJ whole genome shotgun (WGS) entry which is preliminary data.</text>
</comment>
<evidence type="ECO:0000256" key="1">
    <source>
        <dbReference type="ARBA" id="ARBA00004606"/>
    </source>
</evidence>
<evidence type="ECO:0000256" key="6">
    <source>
        <dbReference type="SAM" id="MobiDB-lite"/>
    </source>
</evidence>
<evidence type="ECO:0000256" key="5">
    <source>
        <dbReference type="ARBA" id="ARBA00023180"/>
    </source>
</evidence>
<reference evidence="7 8" key="1">
    <citation type="submission" date="2019-08" db="EMBL/GenBank/DDBJ databases">
        <title>Draft genome sequences of two oriental melons (Cucumis melo L. var makuwa).</title>
        <authorList>
            <person name="Kwon S.-Y."/>
        </authorList>
    </citation>
    <scope>NUCLEOTIDE SEQUENCE [LARGE SCALE GENOMIC DNA]</scope>
    <source>
        <strain evidence="8">cv. Chang Bougi</strain>
        <tissue evidence="7">Leaf</tissue>
    </source>
</reference>
<accession>A0A5D3DB81</accession>
<name>A0A5D3DB81_CUCMM</name>
<dbReference type="PANTHER" id="PTHR45719:SF9">
    <property type="entry name" value="CORE-2_I-BRANCHING BETA-1,6-N-ACETYLGLUCOSAMINYLTRANSFERASE FAMILY PROTEIN"/>
    <property type="match status" value="1"/>
</dbReference>
<feature type="region of interest" description="Disordered" evidence="6">
    <location>
        <begin position="424"/>
        <end position="443"/>
    </location>
</feature>
<comment type="subcellular location">
    <subcellularLocation>
        <location evidence="1">Membrane</location>
        <topology evidence="1">Single-pass type II membrane protein</topology>
    </subcellularLocation>
</comment>
<dbReference type="AlphaFoldDB" id="A0A5D3DB81"/>
<dbReference type="InterPro" id="IPR003406">
    <property type="entry name" value="Glyco_trans_14"/>
</dbReference>
<evidence type="ECO:0000256" key="4">
    <source>
        <dbReference type="ARBA" id="ARBA00023136"/>
    </source>
</evidence>
<sequence length="443" mass="50604">MDEEELMNLSALDYPLMTQDDLFHVFSNITRNFNFIEHSQIAGWKLYESPSETDHHRSRSLLIQKVGTCLDNSKTLTSNILQVVYRKRWDVVLEENVPYVLPKGGAISKQMTAIEEMVAKVGNRLVKPYASYTLTNSERVEFCKFLKSVLELRECANLSNDFFSLGMRPSFDVRCYNGCIMSGLRFHMSKLDSRRTTQNSGIMVIGRRDASGSGDNNLYGAYDILSEEMYGYLSVGEVEDVENDHINVLEIVVSHRVDDHIEDNTLCRTDVDPTIVETPVVRHITDDLIDDVNEHLSHASIMSYQHNNFLEMDAMFFKFDEDLDNLAEGSSSLGDNVVNGCILMTIAPGAKKPISPYVVRFSQAIGMCVQKTFPIRCLKWADVGREYIEVVKGDLQVIKYDEHQMLITFKEFQADCHRHFKKYSDPKEARANPPNVLVEHHED</sequence>